<dbReference type="Pfam" id="PF07914">
    <property type="entry name" value="DUF1679"/>
    <property type="match status" value="1"/>
</dbReference>
<evidence type="ECO:0008006" key="3">
    <source>
        <dbReference type="Google" id="ProtNLM"/>
    </source>
</evidence>
<organism evidence="1 2">
    <name type="scientific">Oesophagostomum dentatum</name>
    <name type="common">Nodular worm</name>
    <dbReference type="NCBI Taxonomy" id="61180"/>
    <lineage>
        <taxon>Eukaryota</taxon>
        <taxon>Metazoa</taxon>
        <taxon>Ecdysozoa</taxon>
        <taxon>Nematoda</taxon>
        <taxon>Chromadorea</taxon>
        <taxon>Rhabditida</taxon>
        <taxon>Rhabditina</taxon>
        <taxon>Rhabditomorpha</taxon>
        <taxon>Strongyloidea</taxon>
        <taxon>Strongylidae</taxon>
        <taxon>Oesophagostomum</taxon>
    </lineage>
</organism>
<keyword evidence="2" id="KW-1185">Reference proteome</keyword>
<sequence>MNGELGMKDVFIHGDLWSSNLIWNKTAQGVELSRIVDYQLGHLGCAAEDLCRVFISTLSGKDRRENWERLLETFHGYIKEYCKGELPFSLEQLKESYQRMFPMAGVLLLPVFDSVVKIATRTMNEEEKAVVKKTISEKTVALFEDILYFARRNREVRRV</sequence>
<proteinExistence type="predicted"/>
<dbReference type="InterPro" id="IPR011009">
    <property type="entry name" value="Kinase-like_dom_sf"/>
</dbReference>
<gene>
    <name evidence="1" type="ORF">OESDEN_17116</name>
</gene>
<accession>A0A0B1SI60</accession>
<dbReference type="EMBL" id="KN574689">
    <property type="protein sequence ID" value="KHJ83187.1"/>
    <property type="molecule type" value="Genomic_DNA"/>
</dbReference>
<evidence type="ECO:0000313" key="2">
    <source>
        <dbReference type="Proteomes" id="UP000053660"/>
    </source>
</evidence>
<dbReference type="Proteomes" id="UP000053660">
    <property type="component" value="Unassembled WGS sequence"/>
</dbReference>
<dbReference type="AlphaFoldDB" id="A0A0B1SI60"/>
<dbReference type="Gene3D" id="3.90.1200.10">
    <property type="match status" value="1"/>
</dbReference>
<dbReference type="OrthoDB" id="5813109at2759"/>
<dbReference type="PANTHER" id="PTHR23020">
    <property type="entry name" value="UNCHARACTERIZED NUCLEAR HORMONE RECEPTOR-RELATED"/>
    <property type="match status" value="1"/>
</dbReference>
<dbReference type="InterPro" id="IPR052961">
    <property type="entry name" value="Oxido-Kinase-like_Enzymes"/>
</dbReference>
<dbReference type="SUPFAM" id="SSF56112">
    <property type="entry name" value="Protein kinase-like (PK-like)"/>
    <property type="match status" value="1"/>
</dbReference>
<name>A0A0B1SI60_OESDE</name>
<reference evidence="1 2" key="1">
    <citation type="submission" date="2014-03" db="EMBL/GenBank/DDBJ databases">
        <title>Draft genome of the hookworm Oesophagostomum dentatum.</title>
        <authorList>
            <person name="Mitreva M."/>
        </authorList>
    </citation>
    <scope>NUCLEOTIDE SEQUENCE [LARGE SCALE GENOMIC DNA]</scope>
    <source>
        <strain evidence="1 2">OD-Hann</strain>
    </source>
</reference>
<protein>
    <recommendedName>
        <fullName evidence="3">CHK kinase-like domain-containing protein</fullName>
    </recommendedName>
</protein>
<dbReference type="PANTHER" id="PTHR23020:SF8">
    <property type="entry name" value="CHK KINASE-LIKE DOMAIN-CONTAINING PROTEIN"/>
    <property type="match status" value="1"/>
</dbReference>
<dbReference type="InterPro" id="IPR012877">
    <property type="entry name" value="Dhs-27"/>
</dbReference>
<evidence type="ECO:0000313" key="1">
    <source>
        <dbReference type="EMBL" id="KHJ83187.1"/>
    </source>
</evidence>